<evidence type="ECO:0000256" key="3">
    <source>
        <dbReference type="ARBA" id="ARBA00022771"/>
    </source>
</evidence>
<evidence type="ECO:0000256" key="4">
    <source>
        <dbReference type="ARBA" id="ARBA00022833"/>
    </source>
</evidence>
<keyword evidence="4" id="KW-0862">Zinc</keyword>
<organism evidence="6 7">
    <name type="scientific">Cyanidioschyzon merolae (strain NIES-3377 / 10D)</name>
    <name type="common">Unicellular red alga</name>
    <dbReference type="NCBI Taxonomy" id="280699"/>
    <lineage>
        <taxon>Eukaryota</taxon>
        <taxon>Rhodophyta</taxon>
        <taxon>Bangiophyceae</taxon>
        <taxon>Cyanidiales</taxon>
        <taxon>Cyanidiaceae</taxon>
        <taxon>Cyanidioschyzon</taxon>
    </lineage>
</organism>
<evidence type="ECO:0000256" key="1">
    <source>
        <dbReference type="ARBA" id="ARBA00008354"/>
    </source>
</evidence>
<dbReference type="GO" id="GO:0008270">
    <property type="term" value="F:zinc ion binding"/>
    <property type="evidence" value="ECO:0007669"/>
    <property type="project" value="UniProtKB-KW"/>
</dbReference>
<dbReference type="EMBL" id="AP006502">
    <property type="protein sequence ID" value="BAM83275.1"/>
    <property type="molecule type" value="Genomic_DNA"/>
</dbReference>
<dbReference type="Proteomes" id="UP000007014">
    <property type="component" value="Chromosome 20"/>
</dbReference>
<evidence type="ECO:0000256" key="2">
    <source>
        <dbReference type="ARBA" id="ARBA00022723"/>
    </source>
</evidence>
<dbReference type="eggNOG" id="KOG2703">
    <property type="taxonomic scope" value="Eukaryota"/>
</dbReference>
<gene>
    <name evidence="6" type="ORF">CYME_CMT309C</name>
</gene>
<keyword evidence="2" id="KW-0479">Metal-binding</keyword>
<dbReference type="KEGG" id="cme:CYME_CMT309C"/>
<keyword evidence="3" id="KW-0863">Zinc-finger</keyword>
<dbReference type="Pfam" id="PF22794">
    <property type="entry name" value="jr-ZPR1"/>
    <property type="match status" value="2"/>
</dbReference>
<dbReference type="Gene3D" id="2.20.25.420">
    <property type="entry name" value="ZPR1, zinc finger domain"/>
    <property type="match status" value="2"/>
</dbReference>
<reference evidence="6 7" key="1">
    <citation type="journal article" date="2004" name="Nature">
        <title>Genome sequence of the ultrasmall unicellular red alga Cyanidioschyzon merolae 10D.</title>
        <authorList>
            <person name="Matsuzaki M."/>
            <person name="Misumi O."/>
            <person name="Shin-i T."/>
            <person name="Maruyama S."/>
            <person name="Takahara M."/>
            <person name="Miyagishima S."/>
            <person name="Mori T."/>
            <person name="Nishida K."/>
            <person name="Yagisawa F."/>
            <person name="Nishida K."/>
            <person name="Yoshida Y."/>
            <person name="Nishimura Y."/>
            <person name="Nakao S."/>
            <person name="Kobayashi T."/>
            <person name="Momoyama Y."/>
            <person name="Higashiyama T."/>
            <person name="Minoda A."/>
            <person name="Sano M."/>
            <person name="Nomoto H."/>
            <person name="Oishi K."/>
            <person name="Hayashi H."/>
            <person name="Ohta F."/>
            <person name="Nishizaka S."/>
            <person name="Haga S."/>
            <person name="Miura S."/>
            <person name="Morishita T."/>
            <person name="Kabeya Y."/>
            <person name="Terasawa K."/>
            <person name="Suzuki Y."/>
            <person name="Ishii Y."/>
            <person name="Asakawa S."/>
            <person name="Takano H."/>
            <person name="Ohta N."/>
            <person name="Kuroiwa H."/>
            <person name="Tanaka K."/>
            <person name="Shimizu N."/>
            <person name="Sugano S."/>
            <person name="Sato N."/>
            <person name="Nozaki H."/>
            <person name="Ogasawara N."/>
            <person name="Kohara Y."/>
            <person name="Kuroiwa T."/>
        </authorList>
    </citation>
    <scope>NUCLEOTIDE SEQUENCE [LARGE SCALE GENOMIC DNA]</scope>
    <source>
        <strain evidence="6 7">10D</strain>
    </source>
</reference>
<proteinExistence type="inferred from homology"/>
<feature type="domain" description="Zinc finger ZPR1-type" evidence="5">
    <location>
        <begin position="263"/>
        <end position="428"/>
    </location>
</feature>
<sequence length="464" mass="51408">MTATGESQFVAVSELAQGDNPVVHVESLCLRCEKQGETRLLLVRIPHFREVLVSSFNCPNCGWRDSGVQETAEIGETGVCYELAVRTPADLQRTVVLSAYASVRVPELELEAPASGRGRFTTVEGLVTQMVDDLRSYVNECDKLSEDEAGKLRVVVSRLEAFAVDGEGFHIIVDDPAGNSFLDILDADGKPCSSGTMRRYPRTHEMNVRLGLSVDEDAELNGRTSRTFDQASADGQLTAVDDAASTRDAAPDFSRREVLRISTECPACGKMGENRIHETNIPHFRDILLIAFTCEHCGFKSTEVKPSGHCAEKGQRITLHVQSREDFSRDLIKSDTARLVIPQVHLELEPGTLGSKFTTVEGIVRDAREALGDLRRFVQSEDFKPDEVRQQQERFQDFLRQLDMLLDAPNPQFDLILDDPLGNSYIQNPCAPNVDPQLEIEEYERTPEMNEALGIVAPAEGAGR</sequence>
<dbReference type="InterPro" id="IPR056180">
    <property type="entry name" value="ZPR1_jr_dom"/>
</dbReference>
<feature type="domain" description="Zinc finger ZPR1-type" evidence="5">
    <location>
        <begin position="27"/>
        <end position="184"/>
    </location>
</feature>
<dbReference type="AlphaFoldDB" id="M1V7Q0"/>
<dbReference type="InterPro" id="IPR042451">
    <property type="entry name" value="ZPR1_A/B_dom"/>
</dbReference>
<dbReference type="STRING" id="280699.M1V7Q0"/>
<dbReference type="InterPro" id="IPR042452">
    <property type="entry name" value="ZPR1_Znf1/2"/>
</dbReference>
<dbReference type="Pfam" id="PF03367">
    <property type="entry name" value="Zn_ribbon_ZPR1"/>
    <property type="match status" value="2"/>
</dbReference>
<dbReference type="InterPro" id="IPR004457">
    <property type="entry name" value="Znf_ZPR1"/>
</dbReference>
<dbReference type="PANTHER" id="PTHR10876">
    <property type="entry name" value="ZINC FINGER PROTEIN ZPR1"/>
    <property type="match status" value="1"/>
</dbReference>
<dbReference type="RefSeq" id="XP_005539311.1">
    <property type="nucleotide sequence ID" value="XM_005539254.1"/>
</dbReference>
<dbReference type="OrthoDB" id="308464at2759"/>
<comment type="similarity">
    <text evidence="1">Belongs to the ZPR1 family.</text>
</comment>
<accession>M1V7Q0</accession>
<dbReference type="GO" id="GO:0005634">
    <property type="term" value="C:nucleus"/>
    <property type="evidence" value="ECO:0007669"/>
    <property type="project" value="TreeGrafter"/>
</dbReference>
<dbReference type="NCBIfam" id="TIGR00310">
    <property type="entry name" value="ZPR1_znf"/>
    <property type="match status" value="2"/>
</dbReference>
<evidence type="ECO:0000313" key="6">
    <source>
        <dbReference type="EMBL" id="BAM83275.1"/>
    </source>
</evidence>
<protein>
    <submittedName>
        <fullName evidence="6">Zinc finger protein</fullName>
    </submittedName>
</protein>
<reference evidence="6 7" key="2">
    <citation type="journal article" date="2007" name="BMC Biol.">
        <title>A 100%-complete sequence reveals unusually simple genomic features in the hot-spring red alga Cyanidioschyzon merolae.</title>
        <authorList>
            <person name="Nozaki H."/>
            <person name="Takano H."/>
            <person name="Misumi O."/>
            <person name="Terasawa K."/>
            <person name="Matsuzaki M."/>
            <person name="Maruyama S."/>
            <person name="Nishida K."/>
            <person name="Yagisawa F."/>
            <person name="Yoshida Y."/>
            <person name="Fujiwara T."/>
            <person name="Takio S."/>
            <person name="Tamura K."/>
            <person name="Chung S.J."/>
            <person name="Nakamura S."/>
            <person name="Kuroiwa H."/>
            <person name="Tanaka K."/>
            <person name="Sato N."/>
            <person name="Kuroiwa T."/>
        </authorList>
    </citation>
    <scope>NUCLEOTIDE SEQUENCE [LARGE SCALE GENOMIC DNA]</scope>
    <source>
        <strain evidence="6 7">10D</strain>
    </source>
</reference>
<dbReference type="FunFam" id="2.60.120.1040:FF:000006">
    <property type="entry name" value="Zinc finger protein zpr1"/>
    <property type="match status" value="1"/>
</dbReference>
<dbReference type="SMART" id="SM00709">
    <property type="entry name" value="Zpr1"/>
    <property type="match status" value="2"/>
</dbReference>
<dbReference type="Gene3D" id="2.60.120.1040">
    <property type="entry name" value="ZPR1, A/B domain"/>
    <property type="match status" value="2"/>
</dbReference>
<evidence type="ECO:0000313" key="7">
    <source>
        <dbReference type="Proteomes" id="UP000007014"/>
    </source>
</evidence>
<name>M1V7Q0_CYAM1</name>
<keyword evidence="7" id="KW-1185">Reference proteome</keyword>
<evidence type="ECO:0000259" key="5">
    <source>
        <dbReference type="SMART" id="SM00709"/>
    </source>
</evidence>
<dbReference type="InterPro" id="IPR040141">
    <property type="entry name" value="ZPR1"/>
</dbReference>
<dbReference type="FunFam" id="2.20.25.420:FF:000001">
    <property type="entry name" value="Zinc finger protein ZPR1"/>
    <property type="match status" value="1"/>
</dbReference>
<dbReference type="PANTHER" id="PTHR10876:SF0">
    <property type="entry name" value="ZINC FINGER PROTEIN ZPR1"/>
    <property type="match status" value="1"/>
</dbReference>
<dbReference type="GeneID" id="16998020"/>